<dbReference type="GO" id="GO:0120147">
    <property type="term" value="F:formylglycine-generating oxidase activity"/>
    <property type="evidence" value="ECO:0007669"/>
    <property type="project" value="TreeGrafter"/>
</dbReference>
<reference evidence="2" key="2">
    <citation type="submission" date="2021-04" db="EMBL/GenBank/DDBJ databases">
        <authorList>
            <person name="Gilroy R."/>
        </authorList>
    </citation>
    <scope>NUCLEOTIDE SEQUENCE</scope>
    <source>
        <strain evidence="2">Gambia16-930</strain>
    </source>
</reference>
<dbReference type="Pfam" id="PF03781">
    <property type="entry name" value="FGE-sulfatase"/>
    <property type="match status" value="1"/>
</dbReference>
<accession>A0A9D1UHX4</accession>
<evidence type="ECO:0000259" key="1">
    <source>
        <dbReference type="Pfam" id="PF03781"/>
    </source>
</evidence>
<feature type="non-terminal residue" evidence="2">
    <location>
        <position position="1"/>
    </location>
</feature>
<sequence>REYCQKTGKSMPSTPPFGWQDNHPIVNVSWQDANDYAIWIGARLPTEAEWEYAAKGGKFSKGFLYSGSDNPFEVGWCYENSEGSTHPVGMKKPNELGIYDMSGNAWEWCWDNYGIYYYKESPKANPQGPEKGYGKCNRGGCFNFDHKLMMTTHRRGSGNESTGVGTGFRVARTVKK</sequence>
<dbReference type="AlphaFoldDB" id="A0A9D1UHX4"/>
<comment type="caution">
    <text evidence="2">The sequence shown here is derived from an EMBL/GenBank/DDBJ whole genome shotgun (WGS) entry which is preliminary data.</text>
</comment>
<reference evidence="2" key="1">
    <citation type="journal article" date="2021" name="PeerJ">
        <title>Extensive microbial diversity within the chicken gut microbiome revealed by metagenomics and culture.</title>
        <authorList>
            <person name="Gilroy R."/>
            <person name="Ravi A."/>
            <person name="Getino M."/>
            <person name="Pursley I."/>
            <person name="Horton D.L."/>
            <person name="Alikhan N.F."/>
            <person name="Baker D."/>
            <person name="Gharbi K."/>
            <person name="Hall N."/>
            <person name="Watson M."/>
            <person name="Adriaenssens E.M."/>
            <person name="Foster-Nyarko E."/>
            <person name="Jarju S."/>
            <person name="Secka A."/>
            <person name="Antonio M."/>
            <person name="Oren A."/>
            <person name="Chaudhuri R.R."/>
            <person name="La Ragione R."/>
            <person name="Hildebrand F."/>
            <person name="Pallen M.J."/>
        </authorList>
    </citation>
    <scope>NUCLEOTIDE SEQUENCE</scope>
    <source>
        <strain evidence="2">Gambia16-930</strain>
    </source>
</reference>
<organism evidence="2 3">
    <name type="scientific">Candidatus Onthomorpha intestinigallinarum</name>
    <dbReference type="NCBI Taxonomy" id="2840880"/>
    <lineage>
        <taxon>Bacteria</taxon>
        <taxon>Pseudomonadati</taxon>
        <taxon>Bacteroidota</taxon>
        <taxon>Bacteroidia</taxon>
        <taxon>Bacteroidales</taxon>
        <taxon>Candidatus Onthomorpha</taxon>
    </lineage>
</organism>
<dbReference type="InterPro" id="IPR042095">
    <property type="entry name" value="SUMF_sf"/>
</dbReference>
<dbReference type="InterPro" id="IPR051043">
    <property type="entry name" value="Sulfatase_Mod_Factor_Kinase"/>
</dbReference>
<dbReference type="SUPFAM" id="SSF56436">
    <property type="entry name" value="C-type lectin-like"/>
    <property type="match status" value="1"/>
</dbReference>
<feature type="domain" description="Sulfatase-modifying factor enzyme-like" evidence="1">
    <location>
        <begin position="19"/>
        <end position="172"/>
    </location>
</feature>
<evidence type="ECO:0000313" key="2">
    <source>
        <dbReference type="EMBL" id="HIW87241.1"/>
    </source>
</evidence>
<protein>
    <submittedName>
        <fullName evidence="2">Formylglycine-generating enzyme family protein</fullName>
    </submittedName>
</protein>
<dbReference type="Proteomes" id="UP000824267">
    <property type="component" value="Unassembled WGS sequence"/>
</dbReference>
<dbReference type="InterPro" id="IPR005532">
    <property type="entry name" value="SUMF_dom"/>
</dbReference>
<name>A0A9D1UHX4_9BACT</name>
<dbReference type="PANTHER" id="PTHR23150:SF19">
    <property type="entry name" value="FORMYLGLYCINE-GENERATING ENZYME"/>
    <property type="match status" value="1"/>
</dbReference>
<evidence type="ECO:0000313" key="3">
    <source>
        <dbReference type="Proteomes" id="UP000824267"/>
    </source>
</evidence>
<proteinExistence type="predicted"/>
<dbReference type="InterPro" id="IPR016187">
    <property type="entry name" value="CTDL_fold"/>
</dbReference>
<dbReference type="Gene3D" id="3.90.1580.10">
    <property type="entry name" value="paralog of FGE (formylglycine-generating enzyme)"/>
    <property type="match status" value="1"/>
</dbReference>
<dbReference type="EMBL" id="DXGG01000106">
    <property type="protein sequence ID" value="HIW87241.1"/>
    <property type="molecule type" value="Genomic_DNA"/>
</dbReference>
<dbReference type="PANTHER" id="PTHR23150">
    <property type="entry name" value="SULFATASE MODIFYING FACTOR 1, 2"/>
    <property type="match status" value="1"/>
</dbReference>
<gene>
    <name evidence="2" type="ORF">IAC47_03080</name>
</gene>